<proteinExistence type="predicted"/>
<gene>
    <name evidence="1" type="ORF">MCOR_26411</name>
</gene>
<name>A0A6J8C8N6_MYTCO</name>
<accession>A0A6J8C8N6</accession>
<evidence type="ECO:0000313" key="1">
    <source>
        <dbReference type="EMBL" id="CAC5391399.1"/>
    </source>
</evidence>
<dbReference type="EMBL" id="CACVKT020004748">
    <property type="protein sequence ID" value="CAC5391399.1"/>
    <property type="molecule type" value="Genomic_DNA"/>
</dbReference>
<sequence>MLKVSYFLEAEGSSLIGDGKYSQDIGEKICNEKSDHLITKQMCSSFGMNDRITPELWTGIQRFRYNTTYQTVKPIPESSLTPAVIRSYEPSCLSFDYESTNLQLQPIAVTSLLTNSSVSLYTQQYTASSILATSVTLQLISDHGRIVRASVDTIAESAVTNTIDMSNTVYSSVVTEQNIKQVTDNNGRYSKKFIKEVIF</sequence>
<dbReference type="AlphaFoldDB" id="A0A6J8C8N6"/>
<organism evidence="1 2">
    <name type="scientific">Mytilus coruscus</name>
    <name type="common">Sea mussel</name>
    <dbReference type="NCBI Taxonomy" id="42192"/>
    <lineage>
        <taxon>Eukaryota</taxon>
        <taxon>Metazoa</taxon>
        <taxon>Spiralia</taxon>
        <taxon>Lophotrochozoa</taxon>
        <taxon>Mollusca</taxon>
        <taxon>Bivalvia</taxon>
        <taxon>Autobranchia</taxon>
        <taxon>Pteriomorphia</taxon>
        <taxon>Mytilida</taxon>
        <taxon>Mytiloidea</taxon>
        <taxon>Mytilidae</taxon>
        <taxon>Mytilinae</taxon>
        <taxon>Mytilus</taxon>
    </lineage>
</organism>
<keyword evidence="2" id="KW-1185">Reference proteome</keyword>
<reference evidence="1 2" key="1">
    <citation type="submission" date="2020-06" db="EMBL/GenBank/DDBJ databases">
        <authorList>
            <person name="Li R."/>
            <person name="Bekaert M."/>
        </authorList>
    </citation>
    <scope>NUCLEOTIDE SEQUENCE [LARGE SCALE GENOMIC DNA]</scope>
    <source>
        <strain evidence="2">wild</strain>
    </source>
</reference>
<dbReference type="Proteomes" id="UP000507470">
    <property type="component" value="Unassembled WGS sequence"/>
</dbReference>
<protein>
    <submittedName>
        <fullName evidence="1">Uncharacterized protein</fullName>
    </submittedName>
</protein>
<dbReference type="OrthoDB" id="6205038at2759"/>
<evidence type="ECO:0000313" key="2">
    <source>
        <dbReference type="Proteomes" id="UP000507470"/>
    </source>
</evidence>